<keyword evidence="1" id="KW-0597">Phosphoprotein</keyword>
<dbReference type="GO" id="GO:0071111">
    <property type="term" value="F:cyclic-guanylate-specific phosphodiesterase activity"/>
    <property type="evidence" value="ECO:0007669"/>
    <property type="project" value="InterPro"/>
</dbReference>
<keyword evidence="6" id="KW-1185">Reference proteome</keyword>
<dbReference type="SUPFAM" id="SSF55073">
    <property type="entry name" value="Nucleotide cyclase"/>
    <property type="match status" value="1"/>
</dbReference>
<feature type="domain" description="Response regulatory" evidence="2">
    <location>
        <begin position="27"/>
        <end position="151"/>
    </location>
</feature>
<dbReference type="SUPFAM" id="SSF141868">
    <property type="entry name" value="EAL domain-like"/>
    <property type="match status" value="1"/>
</dbReference>
<evidence type="ECO:0000256" key="1">
    <source>
        <dbReference type="PROSITE-ProRule" id="PRU00169"/>
    </source>
</evidence>
<dbReference type="SMART" id="SM00052">
    <property type="entry name" value="EAL"/>
    <property type="match status" value="1"/>
</dbReference>
<dbReference type="PANTHER" id="PTHR33121:SF70">
    <property type="entry name" value="SIGNALING PROTEIN YKOW"/>
    <property type="match status" value="1"/>
</dbReference>
<dbReference type="Pfam" id="PF00563">
    <property type="entry name" value="EAL"/>
    <property type="match status" value="1"/>
</dbReference>
<gene>
    <name evidence="5" type="ORF">TW72_02400</name>
</gene>
<dbReference type="InterPro" id="IPR000160">
    <property type="entry name" value="GGDEF_dom"/>
</dbReference>
<evidence type="ECO:0000313" key="5">
    <source>
        <dbReference type="EMBL" id="KJZ01817.1"/>
    </source>
</evidence>
<dbReference type="SMART" id="SM00267">
    <property type="entry name" value="GGDEF"/>
    <property type="match status" value="1"/>
</dbReference>
<protein>
    <submittedName>
        <fullName evidence="5">Diguanylate phosphodiesterase</fullName>
    </submittedName>
</protein>
<name>A0A0F4Q5H7_9GAMM</name>
<dbReference type="GO" id="GO:0000160">
    <property type="term" value="P:phosphorelay signal transduction system"/>
    <property type="evidence" value="ECO:0007669"/>
    <property type="project" value="InterPro"/>
</dbReference>
<evidence type="ECO:0000259" key="4">
    <source>
        <dbReference type="PROSITE" id="PS50887"/>
    </source>
</evidence>
<dbReference type="SUPFAM" id="SSF52172">
    <property type="entry name" value="CheY-like"/>
    <property type="match status" value="1"/>
</dbReference>
<proteinExistence type="predicted"/>
<dbReference type="Gene3D" id="3.40.50.2300">
    <property type="match status" value="1"/>
</dbReference>
<reference evidence="5 6" key="1">
    <citation type="journal article" date="2015" name="BMC Genomics">
        <title>Genome mining reveals unlocked bioactive potential of marine Gram-negative bacteria.</title>
        <authorList>
            <person name="Machado H."/>
            <person name="Sonnenschein E.C."/>
            <person name="Melchiorsen J."/>
            <person name="Gram L."/>
        </authorList>
    </citation>
    <scope>NUCLEOTIDE SEQUENCE [LARGE SCALE GENOMIC DNA]</scope>
    <source>
        <strain evidence="5 6">S3137</strain>
    </source>
</reference>
<dbReference type="InterPro" id="IPR021800">
    <property type="entry name" value="DUF3369"/>
</dbReference>
<dbReference type="InterPro" id="IPR029787">
    <property type="entry name" value="Nucleotide_cyclase"/>
</dbReference>
<dbReference type="NCBIfam" id="TIGR00254">
    <property type="entry name" value="GGDEF"/>
    <property type="match status" value="1"/>
</dbReference>
<feature type="domain" description="GGDEF" evidence="4">
    <location>
        <begin position="342"/>
        <end position="469"/>
    </location>
</feature>
<dbReference type="PROSITE" id="PS50887">
    <property type="entry name" value="GGDEF"/>
    <property type="match status" value="1"/>
</dbReference>
<dbReference type="PATRIC" id="fig|151081.8.peg.1657"/>
<dbReference type="PANTHER" id="PTHR33121">
    <property type="entry name" value="CYCLIC DI-GMP PHOSPHODIESTERASE PDEF"/>
    <property type="match status" value="1"/>
</dbReference>
<feature type="domain" description="EAL" evidence="3">
    <location>
        <begin position="478"/>
        <end position="730"/>
    </location>
</feature>
<dbReference type="Proteomes" id="UP000033664">
    <property type="component" value="Unassembled WGS sequence"/>
</dbReference>
<comment type="caution">
    <text evidence="5">The sequence shown here is derived from an EMBL/GenBank/DDBJ whole genome shotgun (WGS) entry which is preliminary data.</text>
</comment>
<dbReference type="GeneID" id="58227335"/>
<dbReference type="InterPro" id="IPR001789">
    <property type="entry name" value="Sig_transdc_resp-reg_receiver"/>
</dbReference>
<feature type="modified residue" description="4-aspartylphosphate" evidence="1">
    <location>
        <position position="82"/>
    </location>
</feature>
<dbReference type="EMBL" id="JXXZ01000002">
    <property type="protein sequence ID" value="KJZ01817.1"/>
    <property type="molecule type" value="Genomic_DNA"/>
</dbReference>
<dbReference type="CDD" id="cd01948">
    <property type="entry name" value="EAL"/>
    <property type="match status" value="1"/>
</dbReference>
<dbReference type="Pfam" id="PF11849">
    <property type="entry name" value="DUF3369"/>
    <property type="match status" value="1"/>
</dbReference>
<dbReference type="Gene3D" id="3.20.20.450">
    <property type="entry name" value="EAL domain"/>
    <property type="match status" value="1"/>
</dbReference>
<dbReference type="Gene3D" id="3.30.70.270">
    <property type="match status" value="1"/>
</dbReference>
<dbReference type="RefSeq" id="WP_045979214.1">
    <property type="nucleotide sequence ID" value="NZ_JXXY01000006.1"/>
</dbReference>
<dbReference type="OrthoDB" id="9813903at2"/>
<dbReference type="eggNOG" id="COG5001">
    <property type="taxonomic scope" value="Bacteria"/>
</dbReference>
<dbReference type="InterPro" id="IPR035919">
    <property type="entry name" value="EAL_sf"/>
</dbReference>
<dbReference type="AlphaFoldDB" id="A0A0F4Q5H7"/>
<dbReference type="PROSITE" id="PS50110">
    <property type="entry name" value="RESPONSE_REGULATORY"/>
    <property type="match status" value="1"/>
</dbReference>
<dbReference type="InterPro" id="IPR043128">
    <property type="entry name" value="Rev_trsase/Diguanyl_cyclase"/>
</dbReference>
<accession>A0A0F4Q5H7</accession>
<evidence type="ECO:0000259" key="2">
    <source>
        <dbReference type="PROSITE" id="PS50110"/>
    </source>
</evidence>
<evidence type="ECO:0000259" key="3">
    <source>
        <dbReference type="PROSITE" id="PS50883"/>
    </source>
</evidence>
<dbReference type="InterPro" id="IPR050706">
    <property type="entry name" value="Cyclic-di-GMP_PDE-like"/>
</dbReference>
<dbReference type="PROSITE" id="PS50883">
    <property type="entry name" value="EAL"/>
    <property type="match status" value="1"/>
</dbReference>
<dbReference type="InterPro" id="IPR011006">
    <property type="entry name" value="CheY-like_superfamily"/>
</dbReference>
<evidence type="ECO:0000313" key="6">
    <source>
        <dbReference type="Proteomes" id="UP000033664"/>
    </source>
</evidence>
<sequence>MSSPSSDFIFLNEEFDEEPAKPQEFWDVLIVDDDSEIHSVTELALSNFELNGKGLRFHHAFNGTQAVDILRDNPLISVVLLDVVMESDDAGLIVAKRVREELKNHVVRIVLRTGQPGYAPEEQIIRQYDINDYRTKTELTRSKLATTMVTALRSHQQVTQLSLQSHALSQVLLASEQILNFSQLLPLSRAAIKHLAHFTAGPQQGVVCGLDDDGVEIVYGGTGEYQNLHHQHLEESALTASVKEQIKASFKLAQHQHNEHSVSFFFRAKQQQYVICLEGEHIIEHALMQYIDLLLTNVGVGLDNVLLVDRLRNVAFKDSLTGLCSRNGFIAALERLQKNTNAHDYLVLIDIARFADINEGLSHDIGNLLLVAVAQRLQAQHQQTQVVARLGADLFAVVSNEEQLPFAQLQQLLRAPFIAAEHQLHLNFTFGLCTQPHFDSSALGTLKRASIALSHAKADISHSYCYFDKQMEEQVSHRLAMIRRLREDFADGKLEVWYQPQVDLATAQPYGCEALLRWPIGQGQFISPAVFVPLAEDAGMIIEIGQWVLEQACAKQRELAQHGVDMQISVNVSVPQFKASDYAQSVAQTLARFAVPSDKIELEITESVVMDEVEQVTRTLNELKSYGIDVAIDDFGTGFCSLSYLHKLPFDRLKIDRAFVKGIPEQDNGEIAELVVSLANRMNLRVIAEGIETEQQLQFLKSIGCHEGQGYYYAQPLDGKKLDTYLKLSN</sequence>
<dbReference type="InterPro" id="IPR001633">
    <property type="entry name" value="EAL_dom"/>
</dbReference>
<dbReference type="Pfam" id="PF00990">
    <property type="entry name" value="GGDEF"/>
    <property type="match status" value="1"/>
</dbReference>
<dbReference type="CDD" id="cd01949">
    <property type="entry name" value="GGDEF"/>
    <property type="match status" value="1"/>
</dbReference>
<organism evidence="5 6">
    <name type="scientific">Pseudoalteromonas ruthenica</name>
    <dbReference type="NCBI Taxonomy" id="151081"/>
    <lineage>
        <taxon>Bacteria</taxon>
        <taxon>Pseudomonadati</taxon>
        <taxon>Pseudomonadota</taxon>
        <taxon>Gammaproteobacteria</taxon>
        <taxon>Alteromonadales</taxon>
        <taxon>Pseudoalteromonadaceae</taxon>
        <taxon>Pseudoalteromonas</taxon>
    </lineage>
</organism>